<dbReference type="Gene3D" id="3.40.109.10">
    <property type="entry name" value="NADH Oxidase"/>
    <property type="match status" value="1"/>
</dbReference>
<dbReference type="EMBL" id="CAJHNJ030000024">
    <property type="protein sequence ID" value="CAG9120567.1"/>
    <property type="molecule type" value="Genomic_DNA"/>
</dbReference>
<dbReference type="Proteomes" id="UP000653454">
    <property type="component" value="Unassembled WGS sequence"/>
</dbReference>
<dbReference type="GO" id="GO:0016491">
    <property type="term" value="F:oxidoreductase activity"/>
    <property type="evidence" value="ECO:0007669"/>
    <property type="project" value="InterPro"/>
</dbReference>
<sequence length="103" mass="11466">MLPNSDISKDGKSTLAAVALQIDMCKPAPRRDSDSEDDPDLTPALPLAPHVRYSPPRRSDAELVQRSGEFHELMARRRTVRAFSAEEIPREVLENVVRTAGRS</sequence>
<accession>A0A8S4EWQ1</accession>
<organism evidence="2 3">
    <name type="scientific">Plutella xylostella</name>
    <name type="common">Diamondback moth</name>
    <name type="synonym">Plutella maculipennis</name>
    <dbReference type="NCBI Taxonomy" id="51655"/>
    <lineage>
        <taxon>Eukaryota</taxon>
        <taxon>Metazoa</taxon>
        <taxon>Ecdysozoa</taxon>
        <taxon>Arthropoda</taxon>
        <taxon>Hexapoda</taxon>
        <taxon>Insecta</taxon>
        <taxon>Pterygota</taxon>
        <taxon>Neoptera</taxon>
        <taxon>Endopterygota</taxon>
        <taxon>Lepidoptera</taxon>
        <taxon>Glossata</taxon>
        <taxon>Ditrysia</taxon>
        <taxon>Yponomeutoidea</taxon>
        <taxon>Plutellidae</taxon>
        <taxon>Plutella</taxon>
    </lineage>
</organism>
<comment type="caution">
    <text evidence="2">The sequence shown here is derived from an EMBL/GenBank/DDBJ whole genome shotgun (WGS) entry which is preliminary data.</text>
</comment>
<dbReference type="AlphaFoldDB" id="A0A8S4EWQ1"/>
<evidence type="ECO:0000256" key="1">
    <source>
        <dbReference type="SAM" id="MobiDB-lite"/>
    </source>
</evidence>
<evidence type="ECO:0000313" key="3">
    <source>
        <dbReference type="Proteomes" id="UP000653454"/>
    </source>
</evidence>
<proteinExistence type="predicted"/>
<gene>
    <name evidence="2" type="ORF">PLXY2_LOCUS7165</name>
</gene>
<name>A0A8S4EWQ1_PLUXY</name>
<evidence type="ECO:0000313" key="2">
    <source>
        <dbReference type="EMBL" id="CAG9120567.1"/>
    </source>
</evidence>
<protein>
    <submittedName>
        <fullName evidence="2">(diamondback moth) hypothetical protein</fullName>
    </submittedName>
</protein>
<reference evidence="2" key="1">
    <citation type="submission" date="2020-11" db="EMBL/GenBank/DDBJ databases">
        <authorList>
            <person name="Whiteford S."/>
        </authorList>
    </citation>
    <scope>NUCLEOTIDE SEQUENCE</scope>
</reference>
<keyword evidence="3" id="KW-1185">Reference proteome</keyword>
<dbReference type="InterPro" id="IPR000415">
    <property type="entry name" value="Nitroreductase-like"/>
</dbReference>
<dbReference type="SUPFAM" id="SSF55469">
    <property type="entry name" value="FMN-dependent nitroreductase-like"/>
    <property type="match status" value="1"/>
</dbReference>
<feature type="region of interest" description="Disordered" evidence="1">
    <location>
        <begin position="26"/>
        <end position="60"/>
    </location>
</feature>